<dbReference type="Gene3D" id="2.60.120.620">
    <property type="entry name" value="q2cbj1_9rhob like domain"/>
    <property type="match status" value="1"/>
</dbReference>
<accession>A0A3B0CG47</accession>
<evidence type="ECO:0000313" key="1">
    <source>
        <dbReference type="EMBL" id="RKN84845.1"/>
    </source>
</evidence>
<keyword evidence="1" id="KW-0560">Oxidoreductase</keyword>
<dbReference type="RefSeq" id="WP_120747051.1">
    <property type="nucleotide sequence ID" value="NZ_RBAH01000006.1"/>
</dbReference>
<dbReference type="GO" id="GO:0016706">
    <property type="term" value="F:2-oxoglutarate-dependent dioxygenase activity"/>
    <property type="evidence" value="ECO:0007669"/>
    <property type="project" value="UniProtKB-ARBA"/>
</dbReference>
<dbReference type="PANTHER" id="PTHR20883">
    <property type="entry name" value="PHYTANOYL-COA DIOXYGENASE DOMAIN CONTAINING 1"/>
    <property type="match status" value="1"/>
</dbReference>
<keyword evidence="1" id="KW-0223">Dioxygenase</keyword>
<organism evidence="1 2">
    <name type="scientific">Paenibacillus ginsengarvi</name>
    <dbReference type="NCBI Taxonomy" id="400777"/>
    <lineage>
        <taxon>Bacteria</taxon>
        <taxon>Bacillati</taxon>
        <taxon>Bacillota</taxon>
        <taxon>Bacilli</taxon>
        <taxon>Bacillales</taxon>
        <taxon>Paenibacillaceae</taxon>
        <taxon>Paenibacillus</taxon>
    </lineage>
</organism>
<dbReference type="EMBL" id="RBAH01000006">
    <property type="protein sequence ID" value="RKN84845.1"/>
    <property type="molecule type" value="Genomic_DNA"/>
</dbReference>
<dbReference type="Proteomes" id="UP000282311">
    <property type="component" value="Unassembled WGS sequence"/>
</dbReference>
<sequence>MGGHAAHGLSETVEVGLLFLLTVEQKRHFEEEGYLLVQGLFGPDEVKEIERTFEEISGRIIPGYYTPDLNTETSDPLKRYPRVMHPHRFNETAKKYMLHKPVLDALRDLYGEEPLAAQSMFYYKPPGSRGQALHQDNFYLKVEPGNCIAAWTAIDPADEENGGLLVVPKTNNYDIVCPDTADTNESFTTHYVKPPKDRKAVPVRMDKGDVLFFGGNLIHGSYRNKTKDRFRRAFICHYANASAASISAHYRPLFHADGTEAHLEANPDGGPCGIETGSAYVH</sequence>
<proteinExistence type="predicted"/>
<dbReference type="GO" id="GO:0005506">
    <property type="term" value="F:iron ion binding"/>
    <property type="evidence" value="ECO:0007669"/>
    <property type="project" value="UniProtKB-ARBA"/>
</dbReference>
<dbReference type="SUPFAM" id="SSF51197">
    <property type="entry name" value="Clavaminate synthase-like"/>
    <property type="match status" value="1"/>
</dbReference>
<dbReference type="Pfam" id="PF05721">
    <property type="entry name" value="PhyH"/>
    <property type="match status" value="1"/>
</dbReference>
<comment type="caution">
    <text evidence="1">The sequence shown here is derived from an EMBL/GenBank/DDBJ whole genome shotgun (WGS) entry which is preliminary data.</text>
</comment>
<dbReference type="PANTHER" id="PTHR20883:SF48">
    <property type="entry name" value="ECTOINE DIOXYGENASE"/>
    <property type="match status" value="1"/>
</dbReference>
<dbReference type="OrthoDB" id="9814777at2"/>
<dbReference type="InterPro" id="IPR008775">
    <property type="entry name" value="Phytyl_CoA_dOase-like"/>
</dbReference>
<name>A0A3B0CG47_9BACL</name>
<dbReference type="AlphaFoldDB" id="A0A3B0CG47"/>
<evidence type="ECO:0000313" key="2">
    <source>
        <dbReference type="Proteomes" id="UP000282311"/>
    </source>
</evidence>
<gene>
    <name evidence="1" type="ORF">D7M11_09920</name>
</gene>
<protein>
    <submittedName>
        <fullName evidence="1">Phytanoyl-CoA dioxygenase family protein</fullName>
    </submittedName>
</protein>
<reference evidence="1 2" key="1">
    <citation type="journal article" date="2007" name="Int. J. Syst. Evol. Microbiol.">
        <title>Paenibacillus ginsengarvi sp. nov., isolated from soil from ginseng cultivation.</title>
        <authorList>
            <person name="Yoon M.H."/>
            <person name="Ten L.N."/>
            <person name="Im W.T."/>
        </authorList>
    </citation>
    <scope>NUCLEOTIDE SEQUENCE [LARGE SCALE GENOMIC DNA]</scope>
    <source>
        <strain evidence="1 2">KCTC 13059</strain>
    </source>
</reference>
<keyword evidence="2" id="KW-1185">Reference proteome</keyword>